<keyword evidence="5" id="KW-0464">Manganese</keyword>
<evidence type="ECO:0000256" key="3">
    <source>
        <dbReference type="ARBA" id="ARBA00022842"/>
    </source>
</evidence>
<dbReference type="GO" id="GO:0046872">
    <property type="term" value="F:metal ion binding"/>
    <property type="evidence" value="ECO:0007669"/>
    <property type="project" value="UniProtKB-KW"/>
</dbReference>
<proteinExistence type="predicted"/>
<feature type="domain" description="Thiamine pyrophosphate enzyme N-terminal TPP-binding" evidence="6">
    <location>
        <begin position="6"/>
        <end position="106"/>
    </location>
</feature>
<dbReference type="EMBL" id="MN990732">
    <property type="protein sequence ID" value="QIM10668.1"/>
    <property type="molecule type" value="Genomic_DNA"/>
</dbReference>
<organism evidence="7">
    <name type="scientific">uncultured Alphaproteobacteria bacterium</name>
    <dbReference type="NCBI Taxonomy" id="91750"/>
    <lineage>
        <taxon>Bacteria</taxon>
        <taxon>Pseudomonadati</taxon>
        <taxon>Pseudomonadota</taxon>
        <taxon>Alphaproteobacteria</taxon>
        <taxon>environmental samples</taxon>
    </lineage>
</organism>
<dbReference type="InterPro" id="IPR004433">
    <property type="entry name" value="MenaQ_synth_MenD"/>
</dbReference>
<keyword evidence="3" id="KW-0460">Magnesium</keyword>
<evidence type="ECO:0000259" key="6">
    <source>
        <dbReference type="Pfam" id="PF02776"/>
    </source>
</evidence>
<dbReference type="PIRSF" id="PIRSF004983">
    <property type="entry name" value="MenD"/>
    <property type="match status" value="1"/>
</dbReference>
<evidence type="ECO:0000256" key="1">
    <source>
        <dbReference type="ARBA" id="ARBA00022679"/>
    </source>
</evidence>
<evidence type="ECO:0000256" key="5">
    <source>
        <dbReference type="ARBA" id="ARBA00023211"/>
    </source>
</evidence>
<accession>A0A6G8F3C0</accession>
<keyword evidence="1" id="KW-0808">Transferase</keyword>
<gene>
    <name evidence="7" type="ORF">PlAlph_5600</name>
</gene>
<keyword evidence="2" id="KW-0479">Metal-binding</keyword>
<dbReference type="SUPFAM" id="SSF52518">
    <property type="entry name" value="Thiamin diphosphate-binding fold (THDP-binding)"/>
    <property type="match status" value="2"/>
</dbReference>
<name>A0A6G8F3C0_9PROT</name>
<dbReference type="InterPro" id="IPR012001">
    <property type="entry name" value="Thiamin_PyroP_enz_TPP-bd_dom"/>
</dbReference>
<dbReference type="InterPro" id="IPR029061">
    <property type="entry name" value="THDP-binding"/>
</dbReference>
<dbReference type="PANTHER" id="PTHR42916:SF1">
    <property type="entry name" value="PROTEIN PHYLLO, CHLOROPLASTIC"/>
    <property type="match status" value="1"/>
</dbReference>
<dbReference type="GO" id="GO:0009234">
    <property type="term" value="P:menaquinone biosynthetic process"/>
    <property type="evidence" value="ECO:0007669"/>
    <property type="project" value="InterPro"/>
</dbReference>
<dbReference type="AlphaFoldDB" id="A0A6G8F3C0"/>
<keyword evidence="4" id="KW-0786">Thiamine pyrophosphate</keyword>
<dbReference type="GO" id="GO:0030976">
    <property type="term" value="F:thiamine pyrophosphate binding"/>
    <property type="evidence" value="ECO:0007669"/>
    <property type="project" value="InterPro"/>
</dbReference>
<evidence type="ECO:0000313" key="7">
    <source>
        <dbReference type="EMBL" id="QIM10668.1"/>
    </source>
</evidence>
<dbReference type="Pfam" id="PF02776">
    <property type="entry name" value="TPP_enzyme_N"/>
    <property type="match status" value="1"/>
</dbReference>
<evidence type="ECO:0000256" key="2">
    <source>
        <dbReference type="ARBA" id="ARBA00022723"/>
    </source>
</evidence>
<reference evidence="7" key="1">
    <citation type="journal article" date="2020" name="J. ISSAAS">
        <title>Lactobacilli and other gastrointestinal microbiota of Peromyscus leucopus, reservoir host for agents of Lyme disease and other zoonoses in North America.</title>
        <authorList>
            <person name="Milovic A."/>
            <person name="Bassam K."/>
            <person name="Shao H."/>
            <person name="Chatzistamou I."/>
            <person name="Tufts D.M."/>
            <person name="Diuk-Wasser M."/>
            <person name="Barbour A.G."/>
        </authorList>
    </citation>
    <scope>NUCLEOTIDE SEQUENCE</scope>
    <source>
        <strain evidence="7">LL90</strain>
    </source>
</reference>
<sequence length="582" mass="64140">MYTNDKATQIVIALFKAYGIKDIIISPGTRNRGFSASVQNDNFFNAYSVVDERSAGYFACGLAYETGKPVVIACTGATASRNYMPALTEAYYRGLPIIALTCGNENGNPYNMLPQYVDRSVSQNDVKECSVTLPNVKDERSAQLCETLVNAALSHIFGRRRGPVHINLLSLDMDYTTEKLPEVHAVEYFETDDLYNRSKVAALASVLNGKKVGVFVGSHAKMDKSETKALADFAKAYNAIIFCDHTSNYQGDNKVLTAAVCETGKKPSLPEVMIDMGGITATYPFSGKLFKSAEIWRISENGEFKQRYGNVKKFFDCREKSFFAALAKEGHNKNAYFSKENVTNVITNAGSLPLSNTYVASVLSRKLPHNSSLHVSILNSLRNLNLFELDSSVDSTCNVGGFGIDGPVSTLAGQSMADSKRLYFGVVGDLAFFYDMNILGNRHLGRNLRLLVVNNGLGVEFRLDASLSSRLSGEEINKFIAAKGHNGSVKAWAEAMGFLYMSAQTKEEFIEKSDEFCNGSLQHFDRPVVFEVFTVPEDDVAAYRAVCGSSQKKQKVSTVAKVVSCLIPDKEKRRKFRSKHSK</sequence>
<dbReference type="Gene3D" id="3.40.50.1220">
    <property type="entry name" value="TPP-binding domain"/>
    <property type="match status" value="1"/>
</dbReference>
<dbReference type="PANTHER" id="PTHR42916">
    <property type="entry name" value="2-SUCCINYL-5-ENOLPYRUVYL-6-HYDROXY-3-CYCLOHEXENE-1-CARBOXYLATE SYNTHASE"/>
    <property type="match status" value="1"/>
</dbReference>
<evidence type="ECO:0000256" key="4">
    <source>
        <dbReference type="ARBA" id="ARBA00023052"/>
    </source>
</evidence>
<protein>
    <submittedName>
        <fullName evidence="7">2-succinyl-5-enolpyruvyl-6-hydroxy-3-cyclohexene-1-carboxylate synthase</fullName>
    </submittedName>
</protein>
<dbReference type="Gene3D" id="3.40.50.970">
    <property type="match status" value="2"/>
</dbReference>
<dbReference type="GO" id="GO:0070204">
    <property type="term" value="F:2-succinyl-5-enolpyruvyl-6-hydroxy-3-cyclohexene-1-carboxylic-acid synthase activity"/>
    <property type="evidence" value="ECO:0007669"/>
    <property type="project" value="InterPro"/>
</dbReference>